<feature type="region of interest" description="Disordered" evidence="1">
    <location>
        <begin position="96"/>
        <end position="132"/>
    </location>
</feature>
<evidence type="ECO:0000256" key="1">
    <source>
        <dbReference type="SAM" id="MobiDB-lite"/>
    </source>
</evidence>
<evidence type="ECO:0000313" key="4">
    <source>
        <dbReference type="Proteomes" id="UP000006039"/>
    </source>
</evidence>
<dbReference type="Proteomes" id="UP000006039">
    <property type="component" value="Unassembled WGS sequence"/>
</dbReference>
<dbReference type="AlphaFoldDB" id="J3PDD0"/>
<evidence type="ECO:0000313" key="2">
    <source>
        <dbReference type="EMBL" id="EJT70475.1"/>
    </source>
</evidence>
<protein>
    <submittedName>
        <fullName evidence="2 3">Uncharacterized protein</fullName>
    </submittedName>
</protein>
<feature type="compositionally biased region" description="Basic and acidic residues" evidence="1">
    <location>
        <begin position="101"/>
        <end position="115"/>
    </location>
</feature>
<sequence>MSLLRSLAKEFVTAPFKHVVTQPPHHPALAPWTMELRRPPQMRVQPRHLAEVAHESLFQIPEAVEEKIPAFASTLFIATAIALNVVAVMAVTTVPAGEAEPSPRDLQEPSKEEWGQTRGGKFSDLPLTLWNQ</sequence>
<gene>
    <name evidence="3" type="primary">20351956</name>
    <name evidence="2" type="ORF">GGTG_11498</name>
</gene>
<dbReference type="EnsemblFungi" id="EJT70475">
    <property type="protein sequence ID" value="EJT70475"/>
    <property type="gene ID" value="GGTG_11498"/>
</dbReference>
<accession>J3PDD0</accession>
<proteinExistence type="predicted"/>
<dbReference type="OrthoDB" id="10406447at2759"/>
<keyword evidence="4" id="KW-1185">Reference proteome</keyword>
<evidence type="ECO:0000313" key="3">
    <source>
        <dbReference type="EnsemblFungi" id="EJT70475"/>
    </source>
</evidence>
<name>J3PDD0_GAET3</name>
<reference evidence="2" key="2">
    <citation type="submission" date="2010-07" db="EMBL/GenBank/DDBJ databases">
        <authorList>
            <consortium name="The Broad Institute Genome Sequencing Platform"/>
            <consortium name="Broad Institute Genome Sequencing Center for Infectious Disease"/>
            <person name="Ma L.-J."/>
            <person name="Dead R."/>
            <person name="Young S."/>
            <person name="Zeng Q."/>
            <person name="Koehrsen M."/>
            <person name="Alvarado L."/>
            <person name="Berlin A."/>
            <person name="Chapman S.B."/>
            <person name="Chen Z."/>
            <person name="Freedman E."/>
            <person name="Gellesch M."/>
            <person name="Goldberg J."/>
            <person name="Griggs A."/>
            <person name="Gujja S."/>
            <person name="Heilman E.R."/>
            <person name="Heiman D."/>
            <person name="Hepburn T."/>
            <person name="Howarth C."/>
            <person name="Jen D."/>
            <person name="Larson L."/>
            <person name="Mehta T."/>
            <person name="Neiman D."/>
            <person name="Pearson M."/>
            <person name="Roberts A."/>
            <person name="Saif S."/>
            <person name="Shea T."/>
            <person name="Shenoy N."/>
            <person name="Sisk P."/>
            <person name="Stolte C."/>
            <person name="Sykes S."/>
            <person name="Walk T."/>
            <person name="White J."/>
            <person name="Yandava C."/>
            <person name="Haas B."/>
            <person name="Nusbaum C."/>
            <person name="Birren B."/>
        </authorList>
    </citation>
    <scope>NUCLEOTIDE SEQUENCE</scope>
    <source>
        <strain evidence="2">R3-111a-1</strain>
    </source>
</reference>
<dbReference type="eggNOG" id="ENOG502RIW0">
    <property type="taxonomic scope" value="Eukaryota"/>
</dbReference>
<dbReference type="RefSeq" id="XP_009227653.1">
    <property type="nucleotide sequence ID" value="XM_009229389.1"/>
</dbReference>
<reference evidence="3" key="4">
    <citation type="journal article" date="2015" name="G3 (Bethesda)">
        <title>Genome sequences of three phytopathogenic species of the Magnaporthaceae family of fungi.</title>
        <authorList>
            <person name="Okagaki L.H."/>
            <person name="Nunes C.C."/>
            <person name="Sailsbery J."/>
            <person name="Clay B."/>
            <person name="Brown D."/>
            <person name="John T."/>
            <person name="Oh Y."/>
            <person name="Young N."/>
            <person name="Fitzgerald M."/>
            <person name="Haas B.J."/>
            <person name="Zeng Q."/>
            <person name="Young S."/>
            <person name="Adiconis X."/>
            <person name="Fan L."/>
            <person name="Levin J.Z."/>
            <person name="Mitchell T.K."/>
            <person name="Okubara P.A."/>
            <person name="Farman M.L."/>
            <person name="Kohn L.M."/>
            <person name="Birren B."/>
            <person name="Ma L.-J."/>
            <person name="Dean R.A."/>
        </authorList>
    </citation>
    <scope>NUCLEOTIDE SEQUENCE</scope>
    <source>
        <strain evidence="3">R3-111a-1</strain>
    </source>
</reference>
<dbReference type="HOGENOM" id="CLU_1917204_0_0_1"/>
<dbReference type="VEuPathDB" id="FungiDB:GGTG_11498"/>
<reference evidence="3" key="5">
    <citation type="submission" date="2018-04" db="UniProtKB">
        <authorList>
            <consortium name="EnsemblFungi"/>
        </authorList>
    </citation>
    <scope>IDENTIFICATION</scope>
    <source>
        <strain evidence="3">R3-111a-1</strain>
    </source>
</reference>
<dbReference type="GeneID" id="20351956"/>
<reference evidence="2" key="3">
    <citation type="submission" date="2010-09" db="EMBL/GenBank/DDBJ databases">
        <title>Annotation of Gaeumannomyces graminis var. tritici R3-111a-1.</title>
        <authorList>
            <consortium name="The Broad Institute Genome Sequencing Platform"/>
            <person name="Ma L.-J."/>
            <person name="Dead R."/>
            <person name="Young S.K."/>
            <person name="Zeng Q."/>
            <person name="Gargeya S."/>
            <person name="Fitzgerald M."/>
            <person name="Haas B."/>
            <person name="Abouelleil A."/>
            <person name="Alvarado L."/>
            <person name="Arachchi H.M."/>
            <person name="Berlin A."/>
            <person name="Brown A."/>
            <person name="Chapman S.B."/>
            <person name="Chen Z."/>
            <person name="Dunbar C."/>
            <person name="Freedman E."/>
            <person name="Gearin G."/>
            <person name="Gellesch M."/>
            <person name="Goldberg J."/>
            <person name="Griggs A."/>
            <person name="Gujja S."/>
            <person name="Heiman D."/>
            <person name="Howarth C."/>
            <person name="Larson L."/>
            <person name="Lui A."/>
            <person name="MacDonald P.J.P."/>
            <person name="Mehta T."/>
            <person name="Montmayeur A."/>
            <person name="Murphy C."/>
            <person name="Neiman D."/>
            <person name="Pearson M."/>
            <person name="Priest M."/>
            <person name="Roberts A."/>
            <person name="Saif S."/>
            <person name="Shea T."/>
            <person name="Shenoy N."/>
            <person name="Sisk P."/>
            <person name="Stolte C."/>
            <person name="Sykes S."/>
            <person name="Yandava C."/>
            <person name="Wortman J."/>
            <person name="Nusbaum C."/>
            <person name="Birren B."/>
        </authorList>
    </citation>
    <scope>NUCLEOTIDE SEQUENCE</scope>
    <source>
        <strain evidence="2">R3-111a-1</strain>
    </source>
</reference>
<reference evidence="4" key="1">
    <citation type="submission" date="2010-07" db="EMBL/GenBank/DDBJ databases">
        <title>The genome sequence of Gaeumannomyces graminis var. tritici strain R3-111a-1.</title>
        <authorList>
            <consortium name="The Broad Institute Genome Sequencing Platform"/>
            <person name="Ma L.-J."/>
            <person name="Dead R."/>
            <person name="Young S."/>
            <person name="Zeng Q."/>
            <person name="Koehrsen M."/>
            <person name="Alvarado L."/>
            <person name="Berlin A."/>
            <person name="Chapman S.B."/>
            <person name="Chen Z."/>
            <person name="Freedman E."/>
            <person name="Gellesch M."/>
            <person name="Goldberg J."/>
            <person name="Griggs A."/>
            <person name="Gujja S."/>
            <person name="Heilman E.R."/>
            <person name="Heiman D."/>
            <person name="Hepburn T."/>
            <person name="Howarth C."/>
            <person name="Jen D."/>
            <person name="Larson L."/>
            <person name="Mehta T."/>
            <person name="Neiman D."/>
            <person name="Pearson M."/>
            <person name="Roberts A."/>
            <person name="Saif S."/>
            <person name="Shea T."/>
            <person name="Shenoy N."/>
            <person name="Sisk P."/>
            <person name="Stolte C."/>
            <person name="Sykes S."/>
            <person name="Walk T."/>
            <person name="White J."/>
            <person name="Yandava C."/>
            <person name="Haas B."/>
            <person name="Nusbaum C."/>
            <person name="Birren B."/>
        </authorList>
    </citation>
    <scope>NUCLEOTIDE SEQUENCE [LARGE SCALE GENOMIC DNA]</scope>
    <source>
        <strain evidence="4">R3-111a-1</strain>
    </source>
</reference>
<organism evidence="2">
    <name type="scientific">Gaeumannomyces tritici (strain R3-111a-1)</name>
    <name type="common">Wheat and barley take-all root rot fungus</name>
    <name type="synonym">Gaeumannomyces graminis var. tritici</name>
    <dbReference type="NCBI Taxonomy" id="644352"/>
    <lineage>
        <taxon>Eukaryota</taxon>
        <taxon>Fungi</taxon>
        <taxon>Dikarya</taxon>
        <taxon>Ascomycota</taxon>
        <taxon>Pezizomycotina</taxon>
        <taxon>Sordariomycetes</taxon>
        <taxon>Sordariomycetidae</taxon>
        <taxon>Magnaporthales</taxon>
        <taxon>Magnaporthaceae</taxon>
        <taxon>Gaeumannomyces</taxon>
    </lineage>
</organism>
<dbReference type="EMBL" id="GL385401">
    <property type="protein sequence ID" value="EJT70475.1"/>
    <property type="molecule type" value="Genomic_DNA"/>
</dbReference>